<reference evidence="1 3" key="1">
    <citation type="submission" date="2008-03" db="EMBL/GenBank/DDBJ databases">
        <title>Annotation of Ixodes scapularis.</title>
        <authorList>
            <consortium name="Ixodes scapularis Genome Project Consortium"/>
            <person name="Caler E."/>
            <person name="Hannick L.I."/>
            <person name="Bidwell S."/>
            <person name="Joardar V."/>
            <person name="Thiagarajan M."/>
            <person name="Amedeo P."/>
            <person name="Galinsky K.J."/>
            <person name="Schobel S."/>
            <person name="Inman J."/>
            <person name="Hostetler J."/>
            <person name="Miller J."/>
            <person name="Hammond M."/>
            <person name="Megy K."/>
            <person name="Lawson D."/>
            <person name="Kodira C."/>
            <person name="Sutton G."/>
            <person name="Meyer J."/>
            <person name="Hill C.A."/>
            <person name="Birren B."/>
            <person name="Nene V."/>
            <person name="Collins F."/>
            <person name="Alarcon-Chaidez F."/>
            <person name="Wikel S."/>
            <person name="Strausberg R."/>
        </authorList>
    </citation>
    <scope>NUCLEOTIDE SEQUENCE [LARGE SCALE GENOMIC DNA]</scope>
    <source>
        <strain evidence="3">Wikel</strain>
        <strain evidence="1">Wikel colony</strain>
    </source>
</reference>
<dbReference type="EMBL" id="ABJB010954337">
    <property type="status" value="NOT_ANNOTATED_CDS"/>
    <property type="molecule type" value="Genomic_DNA"/>
</dbReference>
<dbReference type="InParanoid" id="B7Q0R2"/>
<dbReference type="OrthoDB" id="10434901at2759"/>
<sequence length="206" mass="23538">MSRKFTPDGLVARTHIIERDSRANATLTGPSVYRKPPSNDQPGIAETLHYILQHERLLRQTTIMTSFSMSVRWYHSVNNLFDAGAPSTNTNVTSANELCKLADDYSAYKTVETQHFTQAYSDKNGYTATFDDTLTILWKLCSAFVEFRNATFGTAFFDVDYEDWQELCPQDEWKGYARLTAARDYFQHLKEPDSKSLNCSELVDAE</sequence>
<dbReference type="VEuPathDB" id="VectorBase:ISCP_031349"/>
<evidence type="ECO:0000313" key="2">
    <source>
        <dbReference type="EnsemblMetazoa" id="ISCW020445-PA"/>
    </source>
</evidence>
<dbReference type="PaxDb" id="6945-B7Q0R2"/>
<organism>
    <name type="scientific">Ixodes scapularis</name>
    <name type="common">Black-legged tick</name>
    <name type="synonym">Deer tick</name>
    <dbReference type="NCBI Taxonomy" id="6945"/>
    <lineage>
        <taxon>Eukaryota</taxon>
        <taxon>Metazoa</taxon>
        <taxon>Ecdysozoa</taxon>
        <taxon>Arthropoda</taxon>
        <taxon>Chelicerata</taxon>
        <taxon>Arachnida</taxon>
        <taxon>Acari</taxon>
        <taxon>Parasitiformes</taxon>
        <taxon>Ixodida</taxon>
        <taxon>Ixodoidea</taxon>
        <taxon>Ixodidae</taxon>
        <taxon>Ixodinae</taxon>
        <taxon>Ixodes</taxon>
    </lineage>
</organism>
<reference evidence="2" key="2">
    <citation type="submission" date="2020-05" db="UniProtKB">
        <authorList>
            <consortium name="EnsemblMetazoa"/>
        </authorList>
    </citation>
    <scope>IDENTIFICATION</scope>
    <source>
        <strain evidence="2">wikel</strain>
    </source>
</reference>
<evidence type="ECO:0000313" key="1">
    <source>
        <dbReference type="EMBL" id="EEC12434.1"/>
    </source>
</evidence>
<proteinExistence type="predicted"/>
<gene>
    <name evidence="1" type="ORF">IscW_ISCW020445</name>
</gene>
<dbReference type="VEuPathDB" id="VectorBase:ISCI020445"/>
<protein>
    <submittedName>
        <fullName evidence="1 2">Uncharacterized protein</fullName>
    </submittedName>
</protein>
<accession>B7Q0R2</accession>
<name>B7Q0R2_IXOSC</name>
<dbReference type="AlphaFoldDB" id="B7Q0R2"/>
<dbReference type="VEuPathDB" id="VectorBase:ISCW020445"/>
<dbReference type="HOGENOM" id="CLU_1333241_0_0_1"/>
<dbReference type="EnsemblMetazoa" id="ISCW020445-RA">
    <property type="protein sequence ID" value="ISCW020445-PA"/>
    <property type="gene ID" value="ISCW020445"/>
</dbReference>
<keyword evidence="3" id="KW-1185">Reference proteome</keyword>
<dbReference type="EMBL" id="DS833614">
    <property type="protein sequence ID" value="EEC12434.1"/>
    <property type="molecule type" value="Genomic_DNA"/>
</dbReference>
<dbReference type="Proteomes" id="UP000001555">
    <property type="component" value="Unassembled WGS sequence"/>
</dbReference>
<evidence type="ECO:0000313" key="3">
    <source>
        <dbReference type="Proteomes" id="UP000001555"/>
    </source>
</evidence>